<sequence>MESPPPALNLRTTRQVIAQSSLSFLSNVHVFLFLSFLLFSFRNAVDSGTLFLTSFIERDPSVQSLISRLSADPPRQLLPAKASALPDSVRSAAAWNHHRHHRRRRPFLHLSRVGTLDDDFFSDDIDDDRSLFAFSHQSRSKSNGSFVRFAPFMPPGKVDGFRVLEIGGPGFVLFADDDVAESNNADDEDRRLDLRLFGRGFNFDRHEAATLLYLVSLISGAYGWIVLGFLFTYCFVLGTVFLTVVNSILQSNYGYAEGWPGHSQGRMLFDLHNGEACNQNQMSVAEVYFMIVWLVFYFSARTKEAELDGRRFGRRELEDSNHTQCDDDFWFEVNCLSFGMLLQ</sequence>
<dbReference type="AlphaFoldDB" id="A0AAV7E9W9"/>
<feature type="transmembrane region" description="Helical" evidence="1">
    <location>
        <begin position="211"/>
        <end position="244"/>
    </location>
</feature>
<dbReference type="EMBL" id="JAINDJ010000005">
    <property type="protein sequence ID" value="KAG9445640.1"/>
    <property type="molecule type" value="Genomic_DNA"/>
</dbReference>
<feature type="transmembrane region" description="Helical" evidence="1">
    <location>
        <begin position="282"/>
        <end position="300"/>
    </location>
</feature>
<gene>
    <name evidence="2" type="ORF">H6P81_011768</name>
</gene>
<organism evidence="2 3">
    <name type="scientific">Aristolochia fimbriata</name>
    <name type="common">White veined hardy Dutchman's pipe vine</name>
    <dbReference type="NCBI Taxonomy" id="158543"/>
    <lineage>
        <taxon>Eukaryota</taxon>
        <taxon>Viridiplantae</taxon>
        <taxon>Streptophyta</taxon>
        <taxon>Embryophyta</taxon>
        <taxon>Tracheophyta</taxon>
        <taxon>Spermatophyta</taxon>
        <taxon>Magnoliopsida</taxon>
        <taxon>Magnoliidae</taxon>
        <taxon>Piperales</taxon>
        <taxon>Aristolochiaceae</taxon>
        <taxon>Aristolochia</taxon>
    </lineage>
</organism>
<proteinExistence type="predicted"/>
<protein>
    <submittedName>
        <fullName evidence="2">Uncharacterized protein</fullName>
    </submittedName>
</protein>
<dbReference type="InterPro" id="IPR056715">
    <property type="entry name" value="DUF7813"/>
</dbReference>
<reference evidence="2 3" key="1">
    <citation type="submission" date="2021-07" db="EMBL/GenBank/DDBJ databases">
        <title>The Aristolochia fimbriata genome: insights into angiosperm evolution, floral development and chemical biosynthesis.</title>
        <authorList>
            <person name="Jiao Y."/>
        </authorList>
    </citation>
    <scope>NUCLEOTIDE SEQUENCE [LARGE SCALE GENOMIC DNA]</scope>
    <source>
        <strain evidence="2">IBCAS-2021</strain>
        <tissue evidence="2">Leaf</tissue>
    </source>
</reference>
<name>A0AAV7E9W9_ARIFI</name>
<accession>A0AAV7E9W9</accession>
<dbReference type="Proteomes" id="UP000825729">
    <property type="component" value="Unassembled WGS sequence"/>
</dbReference>
<keyword evidence="3" id="KW-1185">Reference proteome</keyword>
<keyword evidence="1" id="KW-0472">Membrane</keyword>
<comment type="caution">
    <text evidence="2">The sequence shown here is derived from an EMBL/GenBank/DDBJ whole genome shotgun (WGS) entry which is preliminary data.</text>
</comment>
<dbReference type="PANTHER" id="PTHR36353">
    <property type="entry name" value="TRANSMEMBRANE PROTEIN"/>
    <property type="match status" value="1"/>
</dbReference>
<evidence type="ECO:0000256" key="1">
    <source>
        <dbReference type="SAM" id="Phobius"/>
    </source>
</evidence>
<keyword evidence="1" id="KW-0812">Transmembrane</keyword>
<dbReference type="PANTHER" id="PTHR36353:SF1">
    <property type="entry name" value="TRANSMEMBRANE PROTEIN"/>
    <property type="match status" value="1"/>
</dbReference>
<dbReference type="Pfam" id="PF25105">
    <property type="entry name" value="DUF7813"/>
    <property type="match status" value="2"/>
</dbReference>
<evidence type="ECO:0000313" key="3">
    <source>
        <dbReference type="Proteomes" id="UP000825729"/>
    </source>
</evidence>
<keyword evidence="1" id="KW-1133">Transmembrane helix</keyword>
<evidence type="ECO:0000313" key="2">
    <source>
        <dbReference type="EMBL" id="KAG9445640.1"/>
    </source>
</evidence>
<feature type="transmembrane region" description="Helical" evidence="1">
    <location>
        <begin position="20"/>
        <end position="41"/>
    </location>
</feature>